<feature type="chain" id="PRO_5015111450" evidence="1">
    <location>
        <begin position="20"/>
        <end position="82"/>
    </location>
</feature>
<dbReference type="InParanoid" id="A0A2P5HMV2"/>
<dbReference type="OrthoDB" id="4788805at2759"/>
<keyword evidence="1" id="KW-0732">Signal</keyword>
<keyword evidence="3" id="KW-1185">Reference proteome</keyword>
<evidence type="ECO:0000256" key="1">
    <source>
        <dbReference type="SAM" id="SignalP"/>
    </source>
</evidence>
<sequence>MKFTLSAAALLALSTGALSAAVQARQSPACATYKSVDKMPRETTWGPYFLCCDYQGPSGNNVAAHCCDRQGVNTGSGAPACE</sequence>
<accession>A0A2P5HMV2</accession>
<feature type="signal peptide" evidence="1">
    <location>
        <begin position="1"/>
        <end position="19"/>
    </location>
</feature>
<dbReference type="EMBL" id="MAVT02001224">
    <property type="protein sequence ID" value="POS71593.1"/>
    <property type="molecule type" value="Genomic_DNA"/>
</dbReference>
<gene>
    <name evidence="2" type="ORF">DHEL01_v210009</name>
</gene>
<reference evidence="2" key="1">
    <citation type="submission" date="2017-09" db="EMBL/GenBank/DDBJ databases">
        <title>Polyketide synthases of a Diaporthe helianthi virulent isolate.</title>
        <authorList>
            <person name="Baroncelli R."/>
        </authorList>
    </citation>
    <scope>NUCLEOTIDE SEQUENCE [LARGE SCALE GENOMIC DNA]</scope>
    <source>
        <strain evidence="2">7/96</strain>
    </source>
</reference>
<comment type="caution">
    <text evidence="2">The sequence shown here is derived from an EMBL/GenBank/DDBJ whole genome shotgun (WGS) entry which is preliminary data.</text>
</comment>
<name>A0A2P5HMV2_DIAHE</name>
<protein>
    <submittedName>
        <fullName evidence="2">Uncharacterized protein</fullName>
    </submittedName>
</protein>
<proteinExistence type="predicted"/>
<evidence type="ECO:0000313" key="3">
    <source>
        <dbReference type="Proteomes" id="UP000094444"/>
    </source>
</evidence>
<dbReference type="AlphaFoldDB" id="A0A2P5HMV2"/>
<organism evidence="2 3">
    <name type="scientific">Diaporthe helianthi</name>
    <dbReference type="NCBI Taxonomy" id="158607"/>
    <lineage>
        <taxon>Eukaryota</taxon>
        <taxon>Fungi</taxon>
        <taxon>Dikarya</taxon>
        <taxon>Ascomycota</taxon>
        <taxon>Pezizomycotina</taxon>
        <taxon>Sordariomycetes</taxon>
        <taxon>Sordariomycetidae</taxon>
        <taxon>Diaporthales</taxon>
        <taxon>Diaporthaceae</taxon>
        <taxon>Diaporthe</taxon>
    </lineage>
</organism>
<dbReference type="Proteomes" id="UP000094444">
    <property type="component" value="Unassembled WGS sequence"/>
</dbReference>
<evidence type="ECO:0000313" key="2">
    <source>
        <dbReference type="EMBL" id="POS71593.1"/>
    </source>
</evidence>